<gene>
    <name evidence="2" type="ORF">AD951_07990</name>
</gene>
<dbReference type="OrthoDB" id="7221041at2"/>
<evidence type="ECO:0000256" key="1">
    <source>
        <dbReference type="SAM" id="MobiDB-lite"/>
    </source>
</evidence>
<sequence length="116" mass="13299">MRAFYPALMTDQTQTPDRAPETDVSDRELLQHLLTRSDEQGEEIRFISEKLSILIELLTPSEKGDGPTLDDILARLVELMKDQEPVIRRIDHTTARNNDLLEGRKVRPKTEDGRTS</sequence>
<protein>
    <submittedName>
        <fullName evidence="2">Uncharacterized protein</fullName>
    </submittedName>
</protein>
<reference evidence="2 3" key="1">
    <citation type="submission" date="2015-06" db="EMBL/GenBank/DDBJ databases">
        <title>Improved classification and identification of acetic acid bacteria using matrix-assisted laser desorption/ionization time-of-flight mass spectrometry; Gluconobacter nephelii and Gluconobacter uchimurae are later heterotypic synonyms of Gluconobacter japonicus and Gluconobacter oxydans, respectively.</title>
        <authorList>
            <person name="Li L."/>
            <person name="Cleenwerck I."/>
            <person name="De Vuyst L."/>
            <person name="Vandamme P."/>
        </authorList>
    </citation>
    <scope>NUCLEOTIDE SEQUENCE [LARGE SCALE GENOMIC DNA]</scope>
    <source>
        <strain evidence="2 3">LMG 1699</strain>
    </source>
</reference>
<comment type="caution">
    <text evidence="2">The sequence shown here is derived from an EMBL/GenBank/DDBJ whole genome shotgun (WGS) entry which is preliminary data.</text>
</comment>
<evidence type="ECO:0000313" key="2">
    <source>
        <dbReference type="EMBL" id="KXV69106.1"/>
    </source>
</evidence>
<dbReference type="EMBL" id="LHZX01000294">
    <property type="protein sequence ID" value="KXV69106.1"/>
    <property type="molecule type" value="Genomic_DNA"/>
</dbReference>
<dbReference type="Proteomes" id="UP000075377">
    <property type="component" value="Unassembled WGS sequence"/>
</dbReference>
<feature type="region of interest" description="Disordered" evidence="1">
    <location>
        <begin position="90"/>
        <end position="116"/>
    </location>
</feature>
<proteinExistence type="predicted"/>
<dbReference type="AlphaFoldDB" id="A0A149UMY1"/>
<dbReference type="PATRIC" id="fig|178901.14.peg.3188"/>
<accession>A0A149UMY1</accession>
<evidence type="ECO:0000313" key="3">
    <source>
        <dbReference type="Proteomes" id="UP000075377"/>
    </source>
</evidence>
<organism evidence="2 3">
    <name type="scientific">Acetobacter malorum</name>
    <dbReference type="NCBI Taxonomy" id="178901"/>
    <lineage>
        <taxon>Bacteria</taxon>
        <taxon>Pseudomonadati</taxon>
        <taxon>Pseudomonadota</taxon>
        <taxon>Alphaproteobacteria</taxon>
        <taxon>Acetobacterales</taxon>
        <taxon>Acetobacteraceae</taxon>
        <taxon>Acetobacter</taxon>
    </lineage>
</organism>
<dbReference type="RefSeq" id="WP_061500967.1">
    <property type="nucleotide sequence ID" value="NZ_LHZX01000294.1"/>
</dbReference>
<name>A0A149UMY1_9PROT</name>
<feature type="region of interest" description="Disordered" evidence="1">
    <location>
        <begin position="1"/>
        <end position="23"/>
    </location>
</feature>